<feature type="compositionally biased region" description="Polar residues" evidence="1">
    <location>
        <begin position="547"/>
        <end position="566"/>
    </location>
</feature>
<dbReference type="RefSeq" id="XP_024725058.1">
    <property type="nucleotide sequence ID" value="XM_024867233.1"/>
</dbReference>
<feature type="compositionally biased region" description="Pro residues" evidence="1">
    <location>
        <begin position="358"/>
        <end position="370"/>
    </location>
</feature>
<dbReference type="Proteomes" id="UP000241818">
    <property type="component" value="Unassembled WGS sequence"/>
</dbReference>
<dbReference type="SMART" id="SM00239">
    <property type="entry name" value="C2"/>
    <property type="match status" value="1"/>
</dbReference>
<feature type="compositionally biased region" description="Polar residues" evidence="1">
    <location>
        <begin position="209"/>
        <end position="235"/>
    </location>
</feature>
<dbReference type="AlphaFoldDB" id="A0A2T3BDW9"/>
<accession>A0A2T3BDW9</accession>
<dbReference type="Gene3D" id="2.60.40.150">
    <property type="entry name" value="C2 domain"/>
    <property type="match status" value="1"/>
</dbReference>
<dbReference type="InParanoid" id="A0A2T3BDW9"/>
<keyword evidence="4" id="KW-1185">Reference proteome</keyword>
<feature type="compositionally biased region" description="Polar residues" evidence="1">
    <location>
        <begin position="830"/>
        <end position="840"/>
    </location>
</feature>
<feature type="compositionally biased region" description="Basic and acidic residues" evidence="1">
    <location>
        <begin position="728"/>
        <end position="754"/>
    </location>
</feature>
<dbReference type="InterPro" id="IPR035892">
    <property type="entry name" value="C2_domain_sf"/>
</dbReference>
<feature type="compositionally biased region" description="Low complexity" evidence="1">
    <location>
        <begin position="241"/>
        <end position="258"/>
    </location>
</feature>
<dbReference type="Pfam" id="PF00168">
    <property type="entry name" value="C2"/>
    <property type="match status" value="1"/>
</dbReference>
<feature type="compositionally biased region" description="Low complexity" evidence="1">
    <location>
        <begin position="709"/>
        <end position="725"/>
    </location>
</feature>
<feature type="domain" description="C2" evidence="2">
    <location>
        <begin position="13"/>
        <end position="131"/>
    </location>
</feature>
<evidence type="ECO:0000313" key="3">
    <source>
        <dbReference type="EMBL" id="PSS27533.1"/>
    </source>
</evidence>
<dbReference type="STRING" id="857342.A0A2T3BDW9"/>
<dbReference type="OrthoDB" id="270970at2759"/>
<dbReference type="PANTHER" id="PTHR47052:SF3">
    <property type="entry name" value="INGRESSION PROTEIN 1"/>
    <property type="match status" value="1"/>
</dbReference>
<feature type="compositionally biased region" description="Polar residues" evidence="1">
    <location>
        <begin position="375"/>
        <end position="390"/>
    </location>
</feature>
<organism evidence="3 4">
    <name type="scientific">Amorphotheca resinae ATCC 22711</name>
    <dbReference type="NCBI Taxonomy" id="857342"/>
    <lineage>
        <taxon>Eukaryota</taxon>
        <taxon>Fungi</taxon>
        <taxon>Dikarya</taxon>
        <taxon>Ascomycota</taxon>
        <taxon>Pezizomycotina</taxon>
        <taxon>Leotiomycetes</taxon>
        <taxon>Helotiales</taxon>
        <taxon>Amorphothecaceae</taxon>
        <taxon>Amorphotheca</taxon>
    </lineage>
</organism>
<dbReference type="InterPro" id="IPR052981">
    <property type="entry name" value="Ingression_C2_domain"/>
</dbReference>
<proteinExistence type="predicted"/>
<feature type="compositionally biased region" description="Polar residues" evidence="1">
    <location>
        <begin position="259"/>
        <end position="268"/>
    </location>
</feature>
<evidence type="ECO:0000256" key="1">
    <source>
        <dbReference type="SAM" id="MobiDB-lite"/>
    </source>
</evidence>
<feature type="compositionally biased region" description="Low complexity" evidence="1">
    <location>
        <begin position="873"/>
        <end position="883"/>
    </location>
</feature>
<evidence type="ECO:0000313" key="4">
    <source>
        <dbReference type="Proteomes" id="UP000241818"/>
    </source>
</evidence>
<protein>
    <recommendedName>
        <fullName evidence="2">C2 domain-containing protein</fullName>
    </recommendedName>
</protein>
<feature type="compositionally biased region" description="Polar residues" evidence="1">
    <location>
        <begin position="276"/>
        <end position="287"/>
    </location>
</feature>
<feature type="region of interest" description="Disordered" evidence="1">
    <location>
        <begin position="611"/>
        <end position="913"/>
    </location>
</feature>
<name>A0A2T3BDW9_AMORE</name>
<feature type="compositionally biased region" description="Low complexity" evidence="1">
    <location>
        <begin position="529"/>
        <end position="541"/>
    </location>
</feature>
<dbReference type="CDD" id="cd08681">
    <property type="entry name" value="C2_fungal_Inn1p-like"/>
    <property type="match status" value="1"/>
</dbReference>
<dbReference type="EMBL" id="KZ679006">
    <property type="protein sequence ID" value="PSS27533.1"/>
    <property type="molecule type" value="Genomic_DNA"/>
</dbReference>
<sequence length="932" mass="102015">MATKVKLNGFHGVHAAGIYSDMTVDGPEIGTLVVIVDRAKNLPNRKTIGKQDPYCAARLGKEAKKTETDRRGGQTPRWDQELRFTVHDSPDYYQLKVSVFNDDKKTEIIGETWVNLREVIVPGGGQNDLWHNLNCKGKYAGEIRIEITYYDTRPKQEKPEKVKQASANAMEAGHRDSLRGPRQPKPSIKRRPLPSDPVTGAPPPEPVEQTPQRSYQQPNSIPEQSPQRSYQQSTAIPEHVQTPPRGYQPPGYGPNQSPLQSIEYSTPPQRIPQPQGYGSNQNMSGYGTSPGMLGVSPTAQELPDDGFEVYGHPPRDDYTQAHGMIGYGGEEESVDPRYRYDTSQPPYEVPEPEEFIAPPSPEGPPPPPPAHRSRNAIQHVSSTPAMTSHASYDFPSDPRPQNQYETPPRDMHRQSMPTYSRPDLYQAYSPSANDQFRQAADGYGYDQPQPRHHSSYNSNYGSMQPTVEDAPPTPAPGSYSGHRDIGSRAPQYDLVRYDPAASPTPLNLSRRGSAAPGSNGVAAGQSAQYSGNSNGYGSNSSFRDPISSVSPQASYNPLPQQNQMQRRQSEDRIGRSSDAYSLPQIPPTLVPGMDPAIAQEISDRIYAEKRASQALVSSPRGRYDSPQYQQSRPHPLSYHEATAPPAAPAPAYDDHQSRYGAGSTAPLVKPRAISPDPRTPARKSVSPSPGPAPNERRLSGVPFGPDSYNALNPALADSAPSPSLSGRYDSKQVDQDEKIITYDGREIDPSDHIPESNYAPLHETKGPKYASQLPDRNYRPPPSSTTGRKQLRLAGRPHSMSASSPIYMNNNPPDPTTPTARNRLQKKSNRMSAQPASYSSPLAPITPYQDNTYAPGSLPRQNPGEYSNENYAPQSYGSSPGYRGSPGGPPPPAKVPIGSYTQPPQANGGDPWALLEEIKNIDLGTGRARRRG</sequence>
<dbReference type="InterPro" id="IPR000008">
    <property type="entry name" value="C2_dom"/>
</dbReference>
<gene>
    <name evidence="3" type="ORF">M430DRAFT_38300</name>
</gene>
<dbReference type="SUPFAM" id="SSF49562">
    <property type="entry name" value="C2 domain (Calcium/lipid-binding domain, CaLB)"/>
    <property type="match status" value="1"/>
</dbReference>
<feature type="compositionally biased region" description="Polar residues" evidence="1">
    <location>
        <begin position="455"/>
        <end position="465"/>
    </location>
</feature>
<dbReference type="PANTHER" id="PTHR47052">
    <property type="entry name" value="CONSERVED SERINE PROLINE-RICH PROTEIN (AFU_ORTHOLOGUE AFUA_2G01790)"/>
    <property type="match status" value="1"/>
</dbReference>
<reference evidence="3 4" key="1">
    <citation type="journal article" date="2018" name="New Phytol.">
        <title>Comparative genomics and transcriptomics depict ericoid mycorrhizal fungi as versatile saprotrophs and plant mutualists.</title>
        <authorList>
            <person name="Martino E."/>
            <person name="Morin E."/>
            <person name="Grelet G.A."/>
            <person name="Kuo A."/>
            <person name="Kohler A."/>
            <person name="Daghino S."/>
            <person name="Barry K.W."/>
            <person name="Cichocki N."/>
            <person name="Clum A."/>
            <person name="Dockter R.B."/>
            <person name="Hainaut M."/>
            <person name="Kuo R.C."/>
            <person name="LaButti K."/>
            <person name="Lindahl B.D."/>
            <person name="Lindquist E.A."/>
            <person name="Lipzen A."/>
            <person name="Khouja H.R."/>
            <person name="Magnuson J."/>
            <person name="Murat C."/>
            <person name="Ohm R.A."/>
            <person name="Singer S.W."/>
            <person name="Spatafora J.W."/>
            <person name="Wang M."/>
            <person name="Veneault-Fourrey C."/>
            <person name="Henrissat B."/>
            <person name="Grigoriev I.V."/>
            <person name="Martin F.M."/>
            <person name="Perotto S."/>
        </authorList>
    </citation>
    <scope>NUCLEOTIDE SEQUENCE [LARGE SCALE GENOMIC DNA]</scope>
    <source>
        <strain evidence="3 4">ATCC 22711</strain>
    </source>
</reference>
<dbReference type="GeneID" id="36575314"/>
<evidence type="ECO:0000259" key="2">
    <source>
        <dbReference type="PROSITE" id="PS50004"/>
    </source>
</evidence>
<dbReference type="PROSITE" id="PS50004">
    <property type="entry name" value="C2"/>
    <property type="match status" value="1"/>
</dbReference>
<feature type="region of interest" description="Disordered" evidence="1">
    <location>
        <begin position="155"/>
        <end position="596"/>
    </location>
</feature>
<dbReference type="InterPro" id="IPR037791">
    <property type="entry name" value="C2_fungal_Inn1"/>
</dbReference>